<reference evidence="3" key="2">
    <citation type="submission" date="2016-11" db="EMBL/GenBank/DDBJ databases">
        <authorList>
            <person name="Varghese N."/>
            <person name="Submissions S."/>
        </authorList>
    </citation>
    <scope>NUCLEOTIDE SEQUENCE</scope>
    <source>
        <strain evidence="3">DSM 4029</strain>
    </source>
</reference>
<gene>
    <name evidence="2" type="ORF">GT747_03180</name>
    <name evidence="3" type="ORF">SAMN05444424_0438</name>
</gene>
<dbReference type="InterPro" id="IPR052411">
    <property type="entry name" value="c-mor_Regulatory_Protein"/>
</dbReference>
<dbReference type="InterPro" id="IPR049739">
    <property type="entry name" value="YraL-like"/>
</dbReference>
<comment type="caution">
    <text evidence="3">The sequence shown here is derived from an EMBL/GenBank/DDBJ whole genome shotgun (WGS) entry which is preliminary data.</text>
</comment>
<dbReference type="PANTHER" id="PTHR37812">
    <property type="entry name" value="MU-LIKE PROPHAGE FLUMU PROTEIN C"/>
    <property type="match status" value="1"/>
</dbReference>
<dbReference type="NCBIfam" id="NF040785">
    <property type="entry name" value="CD3324_fam"/>
    <property type="match status" value="1"/>
</dbReference>
<dbReference type="InterPro" id="IPR009057">
    <property type="entry name" value="Homeodomain-like_sf"/>
</dbReference>
<sequence length="90" mass="10474">MGYQSATERLPADLVREIQKYVDGEYLYIPSRKRKSWGSKSGAREFFAKRDLEICREYQKGVPIEALSDKYGLSLKGIERILTSQRKRDV</sequence>
<accession>A0AAQ1RUZ2</accession>
<dbReference type="Pfam" id="PF08765">
    <property type="entry name" value="Mor"/>
    <property type="match status" value="1"/>
</dbReference>
<reference evidence="2 5" key="3">
    <citation type="journal article" date="2019" name="Nat. Med.">
        <title>A library of human gut bacterial isolates paired with longitudinal multiomics data enables mechanistic microbiome research.</title>
        <authorList>
            <person name="Poyet M."/>
            <person name="Groussin M."/>
            <person name="Gibbons S.M."/>
            <person name="Avila-Pacheco J."/>
            <person name="Jiang X."/>
            <person name="Kearney S.M."/>
            <person name="Perrotta A.R."/>
            <person name="Berdy B."/>
            <person name="Zhao S."/>
            <person name="Lieberman T.D."/>
            <person name="Swanson P.K."/>
            <person name="Smith M."/>
            <person name="Roesemann S."/>
            <person name="Alexander J.E."/>
            <person name="Rich S.A."/>
            <person name="Livny J."/>
            <person name="Vlamakis H."/>
            <person name="Clish C."/>
            <person name="Bullock K."/>
            <person name="Deik A."/>
            <person name="Scott J."/>
            <person name="Pierce K.A."/>
            <person name="Xavier R.J."/>
            <person name="Alm E.J."/>
        </authorList>
    </citation>
    <scope>NUCLEOTIDE SEQUENCE [LARGE SCALE GENOMIC DNA]</scope>
    <source>
        <strain evidence="2 5">BIOML-A2</strain>
    </source>
</reference>
<dbReference type="PANTHER" id="PTHR37812:SF1">
    <property type="entry name" value="MU-LIKE PROPHAGE FLUMU PROTEIN C"/>
    <property type="match status" value="1"/>
</dbReference>
<dbReference type="EMBL" id="WWVX01000001">
    <property type="protein sequence ID" value="MZL68778.1"/>
    <property type="molecule type" value="Genomic_DNA"/>
</dbReference>
<protein>
    <submittedName>
        <fullName evidence="3">Mor transcription activator family protein</fullName>
    </submittedName>
</protein>
<name>A0AAQ1RUZ2_9FIRM</name>
<dbReference type="EMBL" id="FQVY01000001">
    <property type="protein sequence ID" value="SHF71686.1"/>
    <property type="molecule type" value="Genomic_DNA"/>
</dbReference>
<proteinExistence type="predicted"/>
<evidence type="ECO:0000313" key="4">
    <source>
        <dbReference type="Proteomes" id="UP000184089"/>
    </source>
</evidence>
<dbReference type="Proteomes" id="UP000184089">
    <property type="component" value="Unassembled WGS sequence"/>
</dbReference>
<evidence type="ECO:0000313" key="5">
    <source>
        <dbReference type="Proteomes" id="UP000474718"/>
    </source>
</evidence>
<evidence type="ECO:0000313" key="3">
    <source>
        <dbReference type="EMBL" id="SHF71686.1"/>
    </source>
</evidence>
<dbReference type="AlphaFoldDB" id="A0AAQ1RUZ2"/>
<feature type="domain" description="Mor transcription activator" evidence="1">
    <location>
        <begin position="7"/>
        <end position="89"/>
    </location>
</feature>
<dbReference type="SUPFAM" id="SSF46689">
    <property type="entry name" value="Homeodomain-like"/>
    <property type="match status" value="1"/>
</dbReference>
<dbReference type="Proteomes" id="UP000474718">
    <property type="component" value="Unassembled WGS sequence"/>
</dbReference>
<evidence type="ECO:0000259" key="1">
    <source>
        <dbReference type="Pfam" id="PF08765"/>
    </source>
</evidence>
<reference evidence="4" key="1">
    <citation type="submission" date="2016-11" db="EMBL/GenBank/DDBJ databases">
        <authorList>
            <person name="Jaros S."/>
            <person name="Januszkiewicz K."/>
            <person name="Wedrychowicz H."/>
        </authorList>
    </citation>
    <scope>NUCLEOTIDE SEQUENCE [LARGE SCALE GENOMIC DNA]</scope>
    <source>
        <strain evidence="4">DSM 4029</strain>
    </source>
</reference>
<dbReference type="Gene3D" id="1.10.10.60">
    <property type="entry name" value="Homeodomain-like"/>
    <property type="match status" value="1"/>
</dbReference>
<dbReference type="InterPro" id="IPR014875">
    <property type="entry name" value="Mor_transcription_activator"/>
</dbReference>
<evidence type="ECO:0000313" key="2">
    <source>
        <dbReference type="EMBL" id="MZL68778.1"/>
    </source>
</evidence>
<keyword evidence="5" id="KW-1185">Reference proteome</keyword>
<organism evidence="3 4">
    <name type="scientific">Bittarella massiliensis</name>
    <name type="common">ex Durand et al. 2017</name>
    <dbReference type="NCBI Taxonomy" id="1720313"/>
    <lineage>
        <taxon>Bacteria</taxon>
        <taxon>Bacillati</taxon>
        <taxon>Bacillota</taxon>
        <taxon>Clostridia</taxon>
        <taxon>Eubacteriales</taxon>
        <taxon>Oscillospiraceae</taxon>
        <taxon>Bittarella (ex Durand et al. 2017)</taxon>
    </lineage>
</organism>